<dbReference type="EMBL" id="CALNXI010000336">
    <property type="protein sequence ID" value="CAH3025099.1"/>
    <property type="molecule type" value="Genomic_DNA"/>
</dbReference>
<name>A0ABN8M784_9CNID</name>
<feature type="region of interest" description="Disordered" evidence="1">
    <location>
        <begin position="246"/>
        <end position="276"/>
    </location>
</feature>
<feature type="compositionally biased region" description="Polar residues" evidence="1">
    <location>
        <begin position="265"/>
        <end position="276"/>
    </location>
</feature>
<dbReference type="Pfam" id="PF12824">
    <property type="entry name" value="MRP-L20"/>
    <property type="match status" value="1"/>
</dbReference>
<comment type="caution">
    <text evidence="2">The sequence shown here is derived from an EMBL/GenBank/DDBJ whole genome shotgun (WGS) entry which is preliminary data.</text>
</comment>
<protein>
    <submittedName>
        <fullName evidence="2">Uncharacterized protein</fullName>
    </submittedName>
</protein>
<gene>
    <name evidence="2" type="ORF">PEVE_00025037</name>
</gene>
<evidence type="ECO:0000313" key="2">
    <source>
        <dbReference type="EMBL" id="CAH3025099.1"/>
    </source>
</evidence>
<evidence type="ECO:0000256" key="1">
    <source>
        <dbReference type="SAM" id="MobiDB-lite"/>
    </source>
</evidence>
<keyword evidence="3" id="KW-1185">Reference proteome</keyword>
<sequence>MAARMFCKSSRCTSNLCRYSRESNGLRGAVPLRNISTSQLCLKKTPHTVGVPAWAKAAGRRKKVLARMEKPKSEKQIHAEFNLANDPTELSLYTTTRRGPLPGYKEEDSQIDKPKITMSADKTMFVCYHPAKPFPLQFSKEVDTRHWWQKDGDHVNRYRDSLTDEEIKEVFELRREDPKLWTVNALSHMLKVKPLAVMLAAPLSDEQKFEVEVEQKLLNEWTDIKRKTYRANQELERLRYYQKTRGISSSPKTNRDANNGRDPQKTPSARSGLHENSTIQYKRHESKQKTVAGVFVVDPCTSLHYGVQKYLPLPDMTPCSVINDFLRIHCSLLTSEAFISLICGISLSVYEYGYSAQHCRIQEHHDHKFSRLAQDSPACPSMVTVSFTDLLYSPLLACEHPLIDKTMVITEPAVASTRLLGLISKLYPKQHAAHAQQRFYSIDSCTRVRQKKDCAGRMYVNMFLLNPPGTRRCLKTSYRKRMYSYLLFCNLAPYKILIGQLTVVATNGPTYQMRTFHYDSELWTNNQSFNIDGGKTGFDAEETKLPSYWNTSFSKICLGMNISQEIHFAVIDRQADSLHSLIADGQYRSTSLGRDAWKALIGSQGSLQSYCNKEGFNARTGGFGAGGDPDDSNVCGNVADGGHHPDNGGQNIKGIGYILVR</sequence>
<accession>A0ABN8M784</accession>
<organism evidence="2 3">
    <name type="scientific">Porites evermanni</name>
    <dbReference type="NCBI Taxonomy" id="104178"/>
    <lineage>
        <taxon>Eukaryota</taxon>
        <taxon>Metazoa</taxon>
        <taxon>Cnidaria</taxon>
        <taxon>Anthozoa</taxon>
        <taxon>Hexacorallia</taxon>
        <taxon>Scleractinia</taxon>
        <taxon>Fungiina</taxon>
        <taxon>Poritidae</taxon>
        <taxon>Porites</taxon>
    </lineage>
</organism>
<evidence type="ECO:0000313" key="3">
    <source>
        <dbReference type="Proteomes" id="UP001159427"/>
    </source>
</evidence>
<dbReference type="Proteomes" id="UP001159427">
    <property type="component" value="Unassembled WGS sequence"/>
</dbReference>
<reference evidence="2 3" key="1">
    <citation type="submission" date="2022-05" db="EMBL/GenBank/DDBJ databases">
        <authorList>
            <consortium name="Genoscope - CEA"/>
            <person name="William W."/>
        </authorList>
    </citation>
    <scope>NUCLEOTIDE SEQUENCE [LARGE SCALE GENOMIC DNA]</scope>
</reference>
<feature type="compositionally biased region" description="Basic and acidic residues" evidence="1">
    <location>
        <begin position="253"/>
        <end position="264"/>
    </location>
</feature>
<proteinExistence type="predicted"/>